<sequence length="48" mass="5181">LYGGSIKSDNFNSLASVEEIDGGLVGGASLDCKTFIELYKILMNKKLK</sequence>
<organism evidence="2 3">
    <name type="scientific">Caldisericum exile</name>
    <dbReference type="NCBI Taxonomy" id="693075"/>
    <lineage>
        <taxon>Bacteria</taxon>
        <taxon>Pseudomonadati</taxon>
        <taxon>Caldisericota/Cryosericota group</taxon>
        <taxon>Caldisericota</taxon>
        <taxon>Caldisericia</taxon>
        <taxon>Caldisericales</taxon>
        <taxon>Caldisericaceae</taxon>
        <taxon>Caldisericum</taxon>
    </lineage>
</organism>
<dbReference type="Proteomes" id="UP000236910">
    <property type="component" value="Unassembled WGS sequence"/>
</dbReference>
<reference evidence="2 3" key="1">
    <citation type="submission" date="2018-01" db="EMBL/GenBank/DDBJ databases">
        <title>Metagenomic assembled genomes from two thermal pools in the Uzon Caldera, Kamchatka, Russia.</title>
        <authorList>
            <person name="Wilkins L."/>
            <person name="Ettinger C."/>
        </authorList>
    </citation>
    <scope>NUCLEOTIDE SEQUENCE [LARGE SCALE GENOMIC DNA]</scope>
    <source>
        <strain evidence="2">ARK-10</strain>
    </source>
</reference>
<gene>
    <name evidence="2" type="primary">tpiA</name>
    <name evidence="2" type="ORF">C0175_01310</name>
</gene>
<dbReference type="EMBL" id="PNIX01000076">
    <property type="protein sequence ID" value="PMP83697.1"/>
    <property type="molecule type" value="Genomic_DNA"/>
</dbReference>
<name>A0A2J6X8T2_9BACT</name>
<dbReference type="AlphaFoldDB" id="A0A2J6X8T2"/>
<keyword evidence="1 2" id="KW-0413">Isomerase</keyword>
<dbReference type="InterPro" id="IPR013785">
    <property type="entry name" value="Aldolase_TIM"/>
</dbReference>
<dbReference type="InterPro" id="IPR035990">
    <property type="entry name" value="TIM_sf"/>
</dbReference>
<dbReference type="Gene3D" id="3.20.20.70">
    <property type="entry name" value="Aldolase class I"/>
    <property type="match status" value="1"/>
</dbReference>
<comment type="caution">
    <text evidence="2">The sequence shown here is derived from an EMBL/GenBank/DDBJ whole genome shotgun (WGS) entry which is preliminary data.</text>
</comment>
<dbReference type="SUPFAM" id="SSF51351">
    <property type="entry name" value="Triosephosphate isomerase (TIM)"/>
    <property type="match status" value="1"/>
</dbReference>
<evidence type="ECO:0000256" key="1">
    <source>
        <dbReference type="ARBA" id="ARBA00023235"/>
    </source>
</evidence>
<proteinExistence type="predicted"/>
<dbReference type="GO" id="GO:0004807">
    <property type="term" value="F:triose-phosphate isomerase activity"/>
    <property type="evidence" value="ECO:0007669"/>
    <property type="project" value="UniProtKB-EC"/>
</dbReference>
<evidence type="ECO:0000313" key="3">
    <source>
        <dbReference type="Proteomes" id="UP000236910"/>
    </source>
</evidence>
<dbReference type="Pfam" id="PF00121">
    <property type="entry name" value="TIM"/>
    <property type="match status" value="1"/>
</dbReference>
<dbReference type="PROSITE" id="PS51440">
    <property type="entry name" value="TIM_2"/>
    <property type="match status" value="1"/>
</dbReference>
<accession>A0A2J6X8T2</accession>
<dbReference type="InterPro" id="IPR000652">
    <property type="entry name" value="Triosephosphate_isomerase"/>
</dbReference>
<evidence type="ECO:0000313" key="2">
    <source>
        <dbReference type="EMBL" id="PMP83697.1"/>
    </source>
</evidence>
<feature type="non-terminal residue" evidence="2">
    <location>
        <position position="1"/>
    </location>
</feature>
<protein>
    <submittedName>
        <fullName evidence="2">Triose-phosphate isomerase</fullName>
        <ecNumber evidence="2">5.3.1.1</ecNumber>
    </submittedName>
</protein>
<dbReference type="EC" id="5.3.1.1" evidence="2"/>